<dbReference type="EMBL" id="WNTK01000009">
    <property type="protein sequence ID" value="KAG9477680.1"/>
    <property type="molecule type" value="Genomic_DNA"/>
</dbReference>
<evidence type="ECO:0000313" key="9">
    <source>
        <dbReference type="EMBL" id="KAG9477680.1"/>
    </source>
</evidence>
<accession>A0A8J6K3R4</accession>
<evidence type="ECO:0000256" key="2">
    <source>
        <dbReference type="ARBA" id="ARBA00010841"/>
    </source>
</evidence>
<dbReference type="PANTHER" id="PTHR31954">
    <property type="entry name" value="CILIA- AND FLAGELLA-ASSOCIATED PROTEIN 157"/>
    <property type="match status" value="1"/>
</dbReference>
<evidence type="ECO:0000256" key="7">
    <source>
        <dbReference type="SAM" id="Coils"/>
    </source>
</evidence>
<evidence type="ECO:0000256" key="4">
    <source>
        <dbReference type="ARBA" id="ARBA00023054"/>
    </source>
</evidence>
<sequence>MAKFAALEETLREQEEEHRNTMYKLEKKAVLDKDRLKKEMVQKVNTVAGEFRKVSKTQMAETTKRAIRENVAISSQLAKMSEKSLELIQENDELKERESKLRKQLEMLEENEKEFVKNNLSNQKVIRMLTEKCHQQQEMLDLAVQKVQDLNHLHKDHQTLEEEAHALRQRTTSLEEEGKRLMEGMSTANRQLEEEAKKRQSVEKVLSQAAFALKDTLVEKSNDEEDEEQVEFLARWKEMLHSLLTLLTSAASLGLGPDLNEFQSTDTHYVEHQVPPKGSRQTVSATLKGPGVIPHYRIGDLGLVPRQDVSNAVASKIKMLSRTTKLGPIQANPALAKDLLTPSQDGKVRKQKALPEISPTSTSNGLVMAK</sequence>
<feature type="coiled-coil region" evidence="7">
    <location>
        <begin position="77"/>
        <end position="118"/>
    </location>
</feature>
<keyword evidence="6" id="KW-0966">Cell projection</keyword>
<dbReference type="GO" id="GO:0008017">
    <property type="term" value="F:microtubule binding"/>
    <property type="evidence" value="ECO:0007669"/>
    <property type="project" value="TreeGrafter"/>
</dbReference>
<feature type="coiled-coil region" evidence="7">
    <location>
        <begin position="150"/>
        <end position="205"/>
    </location>
</feature>
<dbReference type="PANTHER" id="PTHR31954:SF1">
    <property type="entry name" value="CILIA- AND FLAGELLA-ASSOCIATED PROTEIN 157"/>
    <property type="match status" value="1"/>
</dbReference>
<protein>
    <recommendedName>
        <fullName evidence="3">Cilia- and flagella-associated protein 157</fullName>
    </recommendedName>
</protein>
<dbReference type="GO" id="GO:0007288">
    <property type="term" value="P:sperm axoneme assembly"/>
    <property type="evidence" value="ECO:0007669"/>
    <property type="project" value="TreeGrafter"/>
</dbReference>
<evidence type="ECO:0000313" key="10">
    <source>
        <dbReference type="Proteomes" id="UP000770717"/>
    </source>
</evidence>
<evidence type="ECO:0000256" key="6">
    <source>
        <dbReference type="ARBA" id="ARBA00023273"/>
    </source>
</evidence>
<comment type="caution">
    <text evidence="9">The sequence shown here is derived from an EMBL/GenBank/DDBJ whole genome shotgun (WGS) entry which is preliminary data.</text>
</comment>
<dbReference type="InterPro" id="IPR038844">
    <property type="entry name" value="CFAP157"/>
</dbReference>
<feature type="region of interest" description="Disordered" evidence="8">
    <location>
        <begin position="341"/>
        <end position="370"/>
    </location>
</feature>
<proteinExistence type="inferred from homology"/>
<dbReference type="AlphaFoldDB" id="A0A8J6K3R4"/>
<evidence type="ECO:0000256" key="8">
    <source>
        <dbReference type="SAM" id="MobiDB-lite"/>
    </source>
</evidence>
<evidence type="ECO:0000256" key="1">
    <source>
        <dbReference type="ARBA" id="ARBA00004138"/>
    </source>
</evidence>
<comment type="subcellular location">
    <subcellularLocation>
        <location evidence="1">Cell projection</location>
        <location evidence="1">Cilium</location>
    </subcellularLocation>
</comment>
<evidence type="ECO:0000256" key="5">
    <source>
        <dbReference type="ARBA" id="ARBA00023069"/>
    </source>
</evidence>
<feature type="compositionally biased region" description="Polar residues" evidence="8">
    <location>
        <begin position="358"/>
        <end position="370"/>
    </location>
</feature>
<name>A0A8J6K3R4_ELECQ</name>
<reference evidence="9" key="1">
    <citation type="thesis" date="2020" institute="ProQuest LLC" country="789 East Eisenhower Parkway, Ann Arbor, MI, USA">
        <title>Comparative Genomics and Chromosome Evolution.</title>
        <authorList>
            <person name="Mudd A.B."/>
        </authorList>
    </citation>
    <scope>NUCLEOTIDE SEQUENCE</scope>
    <source>
        <strain evidence="9">HN-11 Male</strain>
        <tissue evidence="9">Kidney and liver</tissue>
    </source>
</reference>
<evidence type="ECO:0000256" key="3">
    <source>
        <dbReference type="ARBA" id="ARBA00014087"/>
    </source>
</evidence>
<dbReference type="Proteomes" id="UP000770717">
    <property type="component" value="Unassembled WGS sequence"/>
</dbReference>
<gene>
    <name evidence="9" type="ORF">GDO78_012929</name>
</gene>
<comment type="similarity">
    <text evidence="2">Belongs to the CFAP157 family.</text>
</comment>
<dbReference type="GO" id="GO:0036064">
    <property type="term" value="C:ciliary basal body"/>
    <property type="evidence" value="ECO:0007669"/>
    <property type="project" value="TreeGrafter"/>
</dbReference>
<dbReference type="OrthoDB" id="166611at2759"/>
<keyword evidence="10" id="KW-1185">Reference proteome</keyword>
<keyword evidence="5" id="KW-0969">Cilium</keyword>
<organism evidence="9 10">
    <name type="scientific">Eleutherodactylus coqui</name>
    <name type="common">Puerto Rican coqui</name>
    <dbReference type="NCBI Taxonomy" id="57060"/>
    <lineage>
        <taxon>Eukaryota</taxon>
        <taxon>Metazoa</taxon>
        <taxon>Chordata</taxon>
        <taxon>Craniata</taxon>
        <taxon>Vertebrata</taxon>
        <taxon>Euteleostomi</taxon>
        <taxon>Amphibia</taxon>
        <taxon>Batrachia</taxon>
        <taxon>Anura</taxon>
        <taxon>Neobatrachia</taxon>
        <taxon>Hyloidea</taxon>
        <taxon>Eleutherodactylidae</taxon>
        <taxon>Eleutherodactylinae</taxon>
        <taxon>Eleutherodactylus</taxon>
        <taxon>Eleutherodactylus</taxon>
    </lineage>
</organism>
<keyword evidence="4 7" id="KW-0175">Coiled coil</keyword>